<keyword evidence="1" id="KW-0521">NADP</keyword>
<keyword evidence="2" id="KW-0560">Oxidoreductase</keyword>
<dbReference type="InterPro" id="IPR002225">
    <property type="entry name" value="3Beta_OHSteriod_DH/Estase"/>
</dbReference>
<dbReference type="SUPFAM" id="SSF51735">
    <property type="entry name" value="NAD(P)-binding Rossmann-fold domains"/>
    <property type="match status" value="1"/>
</dbReference>
<dbReference type="Gene3D" id="3.40.50.720">
    <property type="entry name" value="NAD(P)-binding Rossmann-like Domain"/>
    <property type="match status" value="2"/>
</dbReference>
<comment type="caution">
    <text evidence="4">The sequence shown here is derived from an EMBL/GenBank/DDBJ whole genome shotgun (WGS) entry which is preliminary data.</text>
</comment>
<evidence type="ECO:0000256" key="1">
    <source>
        <dbReference type="ARBA" id="ARBA00022857"/>
    </source>
</evidence>
<dbReference type="GO" id="GO:0016616">
    <property type="term" value="F:oxidoreductase activity, acting on the CH-OH group of donors, NAD or NADP as acceptor"/>
    <property type="evidence" value="ECO:0007669"/>
    <property type="project" value="InterPro"/>
</dbReference>
<evidence type="ECO:0000313" key="5">
    <source>
        <dbReference type="Proteomes" id="UP000288805"/>
    </source>
</evidence>
<name>A0A438BRA6_VITVI</name>
<accession>A0A438BRA6</accession>
<gene>
    <name evidence="4" type="primary">DFR_9</name>
    <name evidence="4" type="ORF">CK203_095287</name>
</gene>
<proteinExistence type="predicted"/>
<reference evidence="4 5" key="1">
    <citation type="journal article" date="2018" name="PLoS Genet.">
        <title>Population sequencing reveals clonal diversity and ancestral inbreeding in the grapevine cultivar Chardonnay.</title>
        <authorList>
            <person name="Roach M.J."/>
            <person name="Johnson D.L."/>
            <person name="Bohlmann J."/>
            <person name="van Vuuren H.J."/>
            <person name="Jones S.J."/>
            <person name="Pretorius I.S."/>
            <person name="Schmidt S.A."/>
            <person name="Borneman A.R."/>
        </authorList>
    </citation>
    <scope>NUCLEOTIDE SEQUENCE [LARGE SCALE GENOMIC DNA]</scope>
    <source>
        <strain evidence="5">cv. Chardonnay</strain>
        <tissue evidence="4">Leaf</tissue>
    </source>
</reference>
<organism evidence="4 5">
    <name type="scientific">Vitis vinifera</name>
    <name type="common">Grape</name>
    <dbReference type="NCBI Taxonomy" id="29760"/>
    <lineage>
        <taxon>Eukaryota</taxon>
        <taxon>Viridiplantae</taxon>
        <taxon>Streptophyta</taxon>
        <taxon>Embryophyta</taxon>
        <taxon>Tracheophyta</taxon>
        <taxon>Spermatophyta</taxon>
        <taxon>Magnoliopsida</taxon>
        <taxon>eudicotyledons</taxon>
        <taxon>Gunneridae</taxon>
        <taxon>Pentapetalae</taxon>
        <taxon>rosids</taxon>
        <taxon>Vitales</taxon>
        <taxon>Vitaceae</taxon>
        <taxon>Viteae</taxon>
        <taxon>Vitis</taxon>
    </lineage>
</organism>
<evidence type="ECO:0000256" key="2">
    <source>
        <dbReference type="ARBA" id="ARBA00023002"/>
    </source>
</evidence>
<evidence type="ECO:0000313" key="4">
    <source>
        <dbReference type="EMBL" id="RVW13494.1"/>
    </source>
</evidence>
<dbReference type="Proteomes" id="UP000288805">
    <property type="component" value="Unassembled WGS sequence"/>
</dbReference>
<dbReference type="Pfam" id="PF01073">
    <property type="entry name" value="3Beta_HSD"/>
    <property type="match status" value="1"/>
</dbReference>
<dbReference type="InterPro" id="IPR036291">
    <property type="entry name" value="NAD(P)-bd_dom_sf"/>
</dbReference>
<dbReference type="EMBL" id="QGNW01002651">
    <property type="protein sequence ID" value="RVW13494.1"/>
    <property type="molecule type" value="Genomic_DNA"/>
</dbReference>
<feature type="domain" description="3-beta hydroxysteroid dehydrogenase/isomerase" evidence="3">
    <location>
        <begin position="9"/>
        <end position="60"/>
    </location>
</feature>
<dbReference type="AlphaFoldDB" id="A0A438BRA6"/>
<dbReference type="PANTHER" id="PTHR10366:SF564">
    <property type="entry name" value="STEROL-4-ALPHA-CARBOXYLATE 3-DEHYDROGENASE, DECARBOXYLATING"/>
    <property type="match status" value="1"/>
</dbReference>
<dbReference type="PANTHER" id="PTHR10366">
    <property type="entry name" value="NAD DEPENDENT EPIMERASE/DEHYDRATASE"/>
    <property type="match status" value="1"/>
</dbReference>
<sequence length="202" mass="22925">MEQIEEGSFHVATPIDFESKDPENEVINPTINGVLSIIKSCAKAGSVRRLVFTSSAGTVNVEEQRPPEYDESCWSDLEFINDKNAWMDVLYVNNTGREGCKGGIHGEQHRIREYYTNSRCWSIYNANHATQPHHCTVPTHCKFKDIDRNLKAVSFSSKKLTDLGFQFKYSLEDMYKGAIETCREKGLIPLPSEKEKQANGEN</sequence>
<evidence type="ECO:0000259" key="3">
    <source>
        <dbReference type="Pfam" id="PF01073"/>
    </source>
</evidence>
<dbReference type="InterPro" id="IPR050425">
    <property type="entry name" value="NAD(P)_dehydrat-like"/>
</dbReference>
<dbReference type="GO" id="GO:0006694">
    <property type="term" value="P:steroid biosynthetic process"/>
    <property type="evidence" value="ECO:0007669"/>
    <property type="project" value="InterPro"/>
</dbReference>
<protein>
    <submittedName>
        <fullName evidence="4">Dihydroflavonol 4-reductase</fullName>
    </submittedName>
</protein>